<feature type="region of interest" description="Disordered" evidence="2">
    <location>
        <begin position="372"/>
        <end position="398"/>
    </location>
</feature>
<feature type="compositionally biased region" description="Basic and acidic residues" evidence="2">
    <location>
        <begin position="447"/>
        <end position="465"/>
    </location>
</feature>
<feature type="domain" description="Coiled-coil" evidence="3">
    <location>
        <begin position="10"/>
        <end position="136"/>
    </location>
</feature>
<comment type="caution">
    <text evidence="4">The sequence shown here is derived from an EMBL/GenBank/DDBJ whole genome shotgun (WGS) entry which is preliminary data.</text>
</comment>
<dbReference type="AlphaFoldDB" id="A0AAW0P929"/>
<feature type="compositionally biased region" description="Basic and acidic residues" evidence="2">
    <location>
        <begin position="472"/>
        <end position="493"/>
    </location>
</feature>
<feature type="compositionally biased region" description="Low complexity" evidence="2">
    <location>
        <begin position="140"/>
        <end position="160"/>
    </location>
</feature>
<sequence length="743" mass="86847">MALTTMAELEIDQSHLPRVQEVRQNFAVLEDGVLAHSLQEQEIEQYYMTNIQKNQLVQNDIRIAKRLQDEEEEQRAQHSALLRQTSRQIEEQDFEYARVIQEQLERRAEEARRRELDDEELAKQIQEEEEQRIRRTREASSSSGSSSPPSPHQHYSPSYSRGHRSPSHRSSQYKSPQADSHRGLRTNPRLRSSEGHSFRHSEDRLSEESDESNIVFSQYSSARSKTVPHQRHARDKHYRSLISNRSFPEHCNDYETEDNGENGYGERRKSRNHNVERDYRPEYDRKQVLESELADVRERRCKRTESVRLPDRRRSSFREAAKTWAYNDNPDKHVRFREDSRKGDRRSQSQDSEVWEMLGQVLRERGVPVRLSNTGAPLQIGPAQRSERRDSQALYGSEASCSDIQPHQRAFHRAVAARHSFHGDIRERRRKSFNRESIQSQDYEPVQTDREVKRRDSNLSRERQGSRRFKEHKYNENDANEIRITRTASERRSAHVSSQRSSEEWPERRVPSRSLSLCVSSSSSRAQRAKRAPITEQDRTILELGDLQQVLHDEELARKLQEEEERLVSRNRRPSPSYPNGDFRVAQVAQDEEIARYMQKQEIKSKRRSRELEEHRVMISQRERQMPRERLDSEGLPSPTEDCPTEDYSPEDQPHSPVSTLPTASQIRNIAEELDPTFQVRRSSGSGSLEGAQNGGSCCAPLPPLPQQSGFVEEPTFIPPTKRQVEKSVRPKSKEKRENCKQQ</sequence>
<dbReference type="EMBL" id="JBBPFD010000008">
    <property type="protein sequence ID" value="KAK7915813.1"/>
    <property type="molecule type" value="Genomic_DNA"/>
</dbReference>
<keyword evidence="5" id="KW-1185">Reference proteome</keyword>
<name>A0AAW0P929_9GOBI</name>
<evidence type="ECO:0000256" key="2">
    <source>
        <dbReference type="SAM" id="MobiDB-lite"/>
    </source>
</evidence>
<accession>A0AAW0P929</accession>
<feature type="compositionally biased region" description="Basic and acidic residues" evidence="2">
    <location>
        <begin position="600"/>
        <end position="633"/>
    </location>
</feature>
<evidence type="ECO:0000313" key="5">
    <source>
        <dbReference type="Proteomes" id="UP001460270"/>
    </source>
</evidence>
<feature type="compositionally biased region" description="Low complexity" evidence="2">
    <location>
        <begin position="512"/>
        <end position="525"/>
    </location>
</feature>
<reference evidence="5" key="1">
    <citation type="submission" date="2024-04" db="EMBL/GenBank/DDBJ databases">
        <title>Salinicola lusitanus LLJ914,a marine bacterium isolated from the Okinawa Trough.</title>
        <authorList>
            <person name="Li J."/>
        </authorList>
    </citation>
    <scope>NUCLEOTIDE SEQUENCE [LARGE SCALE GENOMIC DNA]</scope>
</reference>
<feature type="compositionally biased region" description="Polar residues" evidence="2">
    <location>
        <begin position="214"/>
        <end position="224"/>
    </location>
</feature>
<evidence type="ECO:0000256" key="1">
    <source>
        <dbReference type="ARBA" id="ARBA00023054"/>
    </source>
</evidence>
<dbReference type="InterPro" id="IPR039303">
    <property type="entry name" value="CCDC50"/>
</dbReference>
<feature type="compositionally biased region" description="Basic and acidic residues" evidence="2">
    <location>
        <begin position="111"/>
        <end position="138"/>
    </location>
</feature>
<feature type="region of interest" description="Disordered" evidence="2">
    <location>
        <begin position="562"/>
        <end position="582"/>
    </location>
</feature>
<feature type="region of interest" description="Disordered" evidence="2">
    <location>
        <begin position="422"/>
        <end position="534"/>
    </location>
</feature>
<evidence type="ECO:0000313" key="4">
    <source>
        <dbReference type="EMBL" id="KAK7915813.1"/>
    </source>
</evidence>
<proteinExistence type="predicted"/>
<feature type="compositionally biased region" description="Basic and acidic residues" evidence="2">
    <location>
        <begin position="501"/>
        <end position="510"/>
    </location>
</feature>
<feature type="compositionally biased region" description="Polar residues" evidence="2">
    <location>
        <begin position="656"/>
        <end position="668"/>
    </location>
</feature>
<dbReference type="PANTHER" id="PTHR22115">
    <property type="entry name" value="C3ORF6 PROTEIN-RELATED"/>
    <property type="match status" value="1"/>
</dbReference>
<dbReference type="InterPro" id="IPR029311">
    <property type="entry name" value="CCDC50_N"/>
</dbReference>
<feature type="compositionally biased region" description="Basic residues" evidence="2">
    <location>
        <begin position="226"/>
        <end position="239"/>
    </location>
</feature>
<dbReference type="Pfam" id="PF15295">
    <property type="entry name" value="CCDC50_N"/>
    <property type="match status" value="1"/>
</dbReference>
<evidence type="ECO:0000259" key="3">
    <source>
        <dbReference type="Pfam" id="PF15295"/>
    </source>
</evidence>
<feature type="region of interest" description="Disordered" evidence="2">
    <location>
        <begin position="111"/>
        <end position="278"/>
    </location>
</feature>
<protein>
    <recommendedName>
        <fullName evidence="3">Coiled-coil domain-containing protein</fullName>
    </recommendedName>
</protein>
<organism evidence="4 5">
    <name type="scientific">Mugilogobius chulae</name>
    <name type="common">yellowstripe goby</name>
    <dbReference type="NCBI Taxonomy" id="88201"/>
    <lineage>
        <taxon>Eukaryota</taxon>
        <taxon>Metazoa</taxon>
        <taxon>Chordata</taxon>
        <taxon>Craniata</taxon>
        <taxon>Vertebrata</taxon>
        <taxon>Euteleostomi</taxon>
        <taxon>Actinopterygii</taxon>
        <taxon>Neopterygii</taxon>
        <taxon>Teleostei</taxon>
        <taxon>Neoteleostei</taxon>
        <taxon>Acanthomorphata</taxon>
        <taxon>Gobiaria</taxon>
        <taxon>Gobiiformes</taxon>
        <taxon>Gobioidei</taxon>
        <taxon>Gobiidae</taxon>
        <taxon>Gobionellinae</taxon>
        <taxon>Mugilogobius</taxon>
    </lineage>
</organism>
<dbReference type="Proteomes" id="UP001460270">
    <property type="component" value="Unassembled WGS sequence"/>
</dbReference>
<keyword evidence="1" id="KW-0175">Coiled coil</keyword>
<dbReference type="PANTHER" id="PTHR22115:SF5">
    <property type="entry name" value="COILED-COIL DOMAIN-CONTAINING PROTEIN 50-LIKE ISOFORM X1"/>
    <property type="match status" value="1"/>
</dbReference>
<feature type="region of interest" description="Disordered" evidence="2">
    <location>
        <begin position="600"/>
        <end position="743"/>
    </location>
</feature>
<feature type="compositionally biased region" description="Basic and acidic residues" evidence="2">
    <location>
        <begin position="191"/>
        <end position="207"/>
    </location>
</feature>
<gene>
    <name evidence="4" type="ORF">WMY93_011574</name>
</gene>